<dbReference type="Pfam" id="PF13302">
    <property type="entry name" value="Acetyltransf_3"/>
    <property type="match status" value="1"/>
</dbReference>
<dbReference type="HOGENOM" id="CLU_013985_3_4_11"/>
<dbReference type="eggNOG" id="COG1670">
    <property type="taxonomic scope" value="Bacteria"/>
</dbReference>
<dbReference type="InterPro" id="IPR000182">
    <property type="entry name" value="GNAT_dom"/>
</dbReference>
<dbReference type="Gene3D" id="3.40.630.30">
    <property type="match status" value="1"/>
</dbReference>
<keyword evidence="2" id="KW-0808">Transferase</keyword>
<feature type="domain" description="N-acetyltransferase" evidence="1">
    <location>
        <begin position="11"/>
        <end position="172"/>
    </location>
</feature>
<dbReference type="InterPro" id="IPR051908">
    <property type="entry name" value="Ribosomal_N-acetyltransferase"/>
</dbReference>
<dbReference type="SUPFAM" id="SSF55729">
    <property type="entry name" value="Acyl-CoA N-acyltransferases (Nat)"/>
    <property type="match status" value="1"/>
</dbReference>
<evidence type="ECO:0000313" key="2">
    <source>
        <dbReference type="EMBL" id="ABV97620.1"/>
    </source>
</evidence>
<dbReference type="GO" id="GO:0008999">
    <property type="term" value="F:protein-N-terminal-alanine acetyltransferase activity"/>
    <property type="evidence" value="ECO:0007669"/>
    <property type="project" value="TreeGrafter"/>
</dbReference>
<dbReference type="InterPro" id="IPR016181">
    <property type="entry name" value="Acyl_CoA_acyltransferase"/>
</dbReference>
<dbReference type="GO" id="GO:0005737">
    <property type="term" value="C:cytoplasm"/>
    <property type="evidence" value="ECO:0007669"/>
    <property type="project" value="TreeGrafter"/>
</dbReference>
<dbReference type="PATRIC" id="fig|391037.6.peg.1763"/>
<dbReference type="OrthoDB" id="9795188at2"/>
<sequence>MEIMELATPGLLLRPWRRQDAPEVFDALREPQIALWNPQGDVPNLAAAEEWIRRRADPTSGAVSYAVTDQTGLVGSVALRRSGAECASVGCWTMPAARGRGIATQAVSRLVEWGFAEDGLHRIELCHAVGNVASCRIAERVAFTFEGVLRESYRYGDGRLHDEHLHARLATDPRPA</sequence>
<reference evidence="2" key="1">
    <citation type="submission" date="2007-10" db="EMBL/GenBank/DDBJ databases">
        <title>Complete sequence of Salinispora arenicola CNS-205.</title>
        <authorList>
            <consortium name="US DOE Joint Genome Institute"/>
            <person name="Copeland A."/>
            <person name="Lucas S."/>
            <person name="Lapidus A."/>
            <person name="Barry K."/>
            <person name="Glavina del Rio T."/>
            <person name="Dalin E."/>
            <person name="Tice H."/>
            <person name="Pitluck S."/>
            <person name="Foster B."/>
            <person name="Schmutz J."/>
            <person name="Larimer F."/>
            <person name="Land M."/>
            <person name="Hauser L."/>
            <person name="Kyrpides N."/>
            <person name="Ivanova N."/>
            <person name="Jensen P.R."/>
            <person name="Moore B.S."/>
            <person name="Penn K."/>
            <person name="Jenkins C."/>
            <person name="Udwary D."/>
            <person name="Xiang L."/>
            <person name="Gontang E."/>
            <person name="Richardson P."/>
        </authorList>
    </citation>
    <scope>NUCLEOTIDE SEQUENCE [LARGE SCALE GENOMIC DNA]</scope>
    <source>
        <strain evidence="2">CNS-205</strain>
    </source>
</reference>
<dbReference type="PANTHER" id="PTHR43441">
    <property type="entry name" value="RIBOSOMAL-PROTEIN-SERINE ACETYLTRANSFERASE"/>
    <property type="match status" value="1"/>
</dbReference>
<evidence type="ECO:0000259" key="1">
    <source>
        <dbReference type="PROSITE" id="PS51186"/>
    </source>
</evidence>
<dbReference type="CDD" id="cd04301">
    <property type="entry name" value="NAT_SF"/>
    <property type="match status" value="1"/>
</dbReference>
<dbReference type="KEGG" id="saq:Sare_1733"/>
<name>A8LWV0_SALAI</name>
<gene>
    <name evidence="2" type="ordered locus">Sare_1733</name>
</gene>
<proteinExistence type="predicted"/>
<dbReference type="EMBL" id="CP000850">
    <property type="protein sequence ID" value="ABV97620.1"/>
    <property type="molecule type" value="Genomic_DNA"/>
</dbReference>
<dbReference type="PANTHER" id="PTHR43441:SF10">
    <property type="entry name" value="ACETYLTRANSFERASE"/>
    <property type="match status" value="1"/>
</dbReference>
<dbReference type="GO" id="GO:1990189">
    <property type="term" value="F:protein N-terminal-serine acetyltransferase activity"/>
    <property type="evidence" value="ECO:0007669"/>
    <property type="project" value="TreeGrafter"/>
</dbReference>
<accession>A8LWV0</accession>
<organism evidence="2">
    <name type="scientific">Salinispora arenicola (strain CNS-205)</name>
    <dbReference type="NCBI Taxonomy" id="391037"/>
    <lineage>
        <taxon>Bacteria</taxon>
        <taxon>Bacillati</taxon>
        <taxon>Actinomycetota</taxon>
        <taxon>Actinomycetes</taxon>
        <taxon>Micromonosporales</taxon>
        <taxon>Micromonosporaceae</taxon>
        <taxon>Salinispora</taxon>
    </lineage>
</organism>
<dbReference type="AlphaFoldDB" id="A8LWV0"/>
<protein>
    <submittedName>
        <fullName evidence="2">GCN5-related N-acetyltransferase</fullName>
    </submittedName>
</protein>
<dbReference type="PROSITE" id="PS51186">
    <property type="entry name" value="GNAT"/>
    <property type="match status" value="1"/>
</dbReference>